<sequence>MRIGGRDGQAQADRALALYAAAFPDVEVLEMARYGAEGPGAPGSVQKARFRIGAQEVLCIDSPVTHAFTFTPSLSLFVTFTDTAALDHAFNTLSEGGGILMPLDAYPFSPRFAWLTDRFGVSWQASLA</sequence>
<dbReference type="InterPro" id="IPR028973">
    <property type="entry name" value="PhnB-like"/>
</dbReference>
<dbReference type="Gene3D" id="3.30.720.110">
    <property type="match status" value="1"/>
</dbReference>
<protein>
    <submittedName>
        <fullName evidence="2">Putative 3-demethylubiquinone-9 3-methyltransferase (Glyoxalase superfamily)</fullName>
    </submittedName>
</protein>
<evidence type="ECO:0000313" key="2">
    <source>
        <dbReference type="EMBL" id="TWB22233.1"/>
    </source>
</evidence>
<reference evidence="2 3" key="1">
    <citation type="submission" date="2019-06" db="EMBL/GenBank/DDBJ databases">
        <title>Genomic Encyclopedia of Type Strains, Phase IV (KMG-V): Genome sequencing to study the core and pangenomes of soil and plant-associated prokaryotes.</title>
        <authorList>
            <person name="Whitman W."/>
        </authorList>
    </citation>
    <scope>NUCLEOTIDE SEQUENCE [LARGE SCALE GENOMIC DNA]</scope>
    <source>
        <strain evidence="2 3">BR 11865</strain>
    </source>
</reference>
<dbReference type="AlphaFoldDB" id="A0A560FKU7"/>
<accession>A0A560FKU7</accession>
<dbReference type="Proteomes" id="UP000316545">
    <property type="component" value="Unassembled WGS sequence"/>
</dbReference>
<dbReference type="GO" id="GO:0032259">
    <property type="term" value="P:methylation"/>
    <property type="evidence" value="ECO:0007669"/>
    <property type="project" value="UniProtKB-KW"/>
</dbReference>
<keyword evidence="2" id="KW-0830">Ubiquinone</keyword>
<dbReference type="PANTHER" id="PTHR33990:SF4">
    <property type="entry name" value="PHNB-LIKE DOMAIN-CONTAINING PROTEIN"/>
    <property type="match status" value="1"/>
</dbReference>
<dbReference type="InterPro" id="IPR029068">
    <property type="entry name" value="Glyas_Bleomycin-R_OHBP_Dase"/>
</dbReference>
<dbReference type="EMBL" id="VITO01000016">
    <property type="protein sequence ID" value="TWB22233.1"/>
    <property type="molecule type" value="Genomic_DNA"/>
</dbReference>
<dbReference type="InterPro" id="IPR009725">
    <property type="entry name" value="3_dmu_93_MTrfase"/>
</dbReference>
<keyword evidence="3" id="KW-1185">Reference proteome</keyword>
<proteinExistence type="predicted"/>
<keyword evidence="2" id="KW-0808">Transferase</keyword>
<dbReference type="PANTHER" id="PTHR33990">
    <property type="entry name" value="PROTEIN YJDN-RELATED"/>
    <property type="match status" value="1"/>
</dbReference>
<comment type="caution">
    <text evidence="2">The sequence shown here is derived from an EMBL/GenBank/DDBJ whole genome shotgun (WGS) entry which is preliminary data.</text>
</comment>
<dbReference type="GO" id="GO:0008168">
    <property type="term" value="F:methyltransferase activity"/>
    <property type="evidence" value="ECO:0007669"/>
    <property type="project" value="UniProtKB-KW"/>
</dbReference>
<dbReference type="Pfam" id="PF06983">
    <property type="entry name" value="3-dmu-9_3-mt"/>
    <property type="match status" value="1"/>
</dbReference>
<dbReference type="RefSeq" id="WP_145619140.1">
    <property type="nucleotide sequence ID" value="NZ_JAYNFR010000009.1"/>
</dbReference>
<gene>
    <name evidence="2" type="ORF">FBZ88_11663</name>
</gene>
<name>A0A560FKU7_9PROT</name>
<dbReference type="Gene3D" id="3.30.720.100">
    <property type="match status" value="1"/>
</dbReference>
<evidence type="ECO:0000259" key="1">
    <source>
        <dbReference type="Pfam" id="PF06983"/>
    </source>
</evidence>
<dbReference type="SUPFAM" id="SSF54593">
    <property type="entry name" value="Glyoxalase/Bleomycin resistance protein/Dihydroxybiphenyl dioxygenase"/>
    <property type="match status" value="1"/>
</dbReference>
<dbReference type="PIRSF" id="PIRSF021700">
    <property type="entry name" value="3_dmu_93_MTrfase"/>
    <property type="match status" value="1"/>
</dbReference>
<feature type="domain" description="PhnB-like" evidence="1">
    <location>
        <begin position="10"/>
        <end position="124"/>
    </location>
</feature>
<dbReference type="CDD" id="cd06588">
    <property type="entry name" value="PhnB_like"/>
    <property type="match status" value="1"/>
</dbReference>
<keyword evidence="2" id="KW-0489">Methyltransferase</keyword>
<organism evidence="2 3">
    <name type="scientific">Nitrospirillum amazonense</name>
    <dbReference type="NCBI Taxonomy" id="28077"/>
    <lineage>
        <taxon>Bacteria</taxon>
        <taxon>Pseudomonadati</taxon>
        <taxon>Pseudomonadota</taxon>
        <taxon>Alphaproteobacteria</taxon>
        <taxon>Rhodospirillales</taxon>
        <taxon>Azospirillaceae</taxon>
        <taxon>Nitrospirillum</taxon>
    </lineage>
</organism>
<evidence type="ECO:0000313" key="3">
    <source>
        <dbReference type="Proteomes" id="UP000316545"/>
    </source>
</evidence>